<evidence type="ECO:0000256" key="9">
    <source>
        <dbReference type="ARBA" id="ARBA00023242"/>
    </source>
</evidence>
<dbReference type="Proteomes" id="UP000008312">
    <property type="component" value="Unassembled WGS sequence"/>
</dbReference>
<keyword evidence="9" id="KW-0539">Nucleus</keyword>
<dbReference type="CDD" id="cd09232">
    <property type="entry name" value="Snurportin-1_C"/>
    <property type="match status" value="1"/>
</dbReference>
<dbReference type="InterPro" id="IPR047857">
    <property type="entry name" value="Snurportin1_C"/>
</dbReference>
<reference evidence="11" key="1">
    <citation type="submission" date="2010-02" db="EMBL/GenBank/DDBJ databases">
        <title>Sequencing and annotation of the Blastocystis hominis genome.</title>
        <authorList>
            <person name="Wincker P."/>
        </authorList>
    </citation>
    <scope>NUCLEOTIDE SEQUENCE</scope>
    <source>
        <strain evidence="11">Singapore isolate B</strain>
    </source>
</reference>
<evidence type="ECO:0000313" key="11">
    <source>
        <dbReference type="EMBL" id="CBK21664.2"/>
    </source>
</evidence>
<dbReference type="PANTHER" id="PTHR13403">
    <property type="entry name" value="SNURPORTIN1 RNUT1 PROTEIN RNA, U TRANSPORTER 1"/>
    <property type="match status" value="1"/>
</dbReference>
<dbReference type="InParanoid" id="D8M0S5"/>
<evidence type="ECO:0000256" key="3">
    <source>
        <dbReference type="ARBA" id="ARBA00004496"/>
    </source>
</evidence>
<sequence>MSLPIKSKSFSMLQEKRRKLQLDMAKQRRDQLISKKREQLLWESLSAGQKGSFPQIQQKDKRKEEAVRDQNRRRQFCQTLCIPEWMVEVPNDLARNWIVMPRPEGHRYLVSCKRGKASIRSLSGYTKNIKTNLPGGQMNFSGNCILDVIIADTCVYAMDILVFNSTEYSESEAESRLFTLHSRLSEESYYLILDKKQLPIIIVPYFECSVENLSSLHANTLHVPLNGLLFLDRFGKMEEGCTPLQLLWKDAQTATYVINTDAQGAILANQSVTLLYKDRSLRSLEGFVVVEGELPSFDDDSLLRCTVGGVRADSERQQWQLVDVNVVGYASYSKTLPDS</sequence>
<evidence type="ECO:0000256" key="5">
    <source>
        <dbReference type="ARBA" id="ARBA00016034"/>
    </source>
</evidence>
<dbReference type="GO" id="GO:0005634">
    <property type="term" value="C:nucleus"/>
    <property type="evidence" value="ECO:0007669"/>
    <property type="project" value="UniProtKB-SubCell"/>
</dbReference>
<dbReference type="Pfam" id="PF21974">
    <property type="entry name" value="SPN1_m3Gcap_bd"/>
    <property type="match status" value="1"/>
</dbReference>
<dbReference type="SUPFAM" id="SSF56091">
    <property type="entry name" value="DNA ligase/mRNA capping enzyme, catalytic domain"/>
    <property type="match status" value="1"/>
</dbReference>
<accession>D8M0S5</accession>
<dbReference type="RefSeq" id="XP_012895712.1">
    <property type="nucleotide sequence ID" value="XM_013040258.1"/>
</dbReference>
<dbReference type="PANTHER" id="PTHR13403:SF6">
    <property type="entry name" value="SNURPORTIN-1"/>
    <property type="match status" value="1"/>
</dbReference>
<evidence type="ECO:0000256" key="1">
    <source>
        <dbReference type="ARBA" id="ARBA00003975"/>
    </source>
</evidence>
<feature type="domain" description="Snurportin-1 m3G cap-binding" evidence="10">
    <location>
        <begin position="80"/>
        <end position="244"/>
    </location>
</feature>
<name>D8M0S5_BLAHO</name>
<evidence type="ECO:0000256" key="8">
    <source>
        <dbReference type="ARBA" id="ARBA00022884"/>
    </source>
</evidence>
<evidence type="ECO:0000256" key="6">
    <source>
        <dbReference type="ARBA" id="ARBA00022448"/>
    </source>
</evidence>
<dbReference type="AlphaFoldDB" id="D8M0S5"/>
<dbReference type="GO" id="GO:0005737">
    <property type="term" value="C:cytoplasm"/>
    <property type="evidence" value="ECO:0007669"/>
    <property type="project" value="UniProtKB-SubCell"/>
</dbReference>
<dbReference type="InterPro" id="IPR017336">
    <property type="entry name" value="Snurportin-1"/>
</dbReference>
<protein>
    <recommendedName>
        <fullName evidence="5">Snurportin-1</fullName>
    </recommendedName>
</protein>
<evidence type="ECO:0000256" key="4">
    <source>
        <dbReference type="ARBA" id="ARBA00007540"/>
    </source>
</evidence>
<dbReference type="Gene3D" id="3.30.470.30">
    <property type="entry name" value="DNA ligase/mRNA capping enzyme"/>
    <property type="match status" value="1"/>
</dbReference>
<evidence type="ECO:0000256" key="2">
    <source>
        <dbReference type="ARBA" id="ARBA00004123"/>
    </source>
</evidence>
<evidence type="ECO:0000313" key="12">
    <source>
        <dbReference type="Proteomes" id="UP000008312"/>
    </source>
</evidence>
<keyword evidence="7" id="KW-0963">Cytoplasm</keyword>
<comment type="similarity">
    <text evidence="4">Belongs to the snurportin family.</text>
</comment>
<evidence type="ECO:0000259" key="10">
    <source>
        <dbReference type="Pfam" id="PF21974"/>
    </source>
</evidence>
<proteinExistence type="inferred from homology"/>
<gene>
    <name evidence="11" type="ORF">GSBLH_T00001792001</name>
</gene>
<comment type="function">
    <text evidence="1">Functions as an U snRNP-specific nuclear import adapter. Involved in the trimethylguanosine (m3G)-cap-dependent nuclear import of U snRNPs. Binds specifically to the terminal m3G-cap U snRNAs.</text>
</comment>
<dbReference type="OMA" id="ICVNDYF"/>
<dbReference type="GO" id="GO:0003723">
    <property type="term" value="F:RNA binding"/>
    <property type="evidence" value="ECO:0007669"/>
    <property type="project" value="UniProtKB-KW"/>
</dbReference>
<keyword evidence="12" id="KW-1185">Reference proteome</keyword>
<organism evidence="11">
    <name type="scientific">Blastocystis hominis</name>
    <dbReference type="NCBI Taxonomy" id="12968"/>
    <lineage>
        <taxon>Eukaryota</taxon>
        <taxon>Sar</taxon>
        <taxon>Stramenopiles</taxon>
        <taxon>Bigyra</taxon>
        <taxon>Opalozoa</taxon>
        <taxon>Opalinata</taxon>
        <taxon>Blastocystidae</taxon>
        <taxon>Blastocystis</taxon>
    </lineage>
</organism>
<keyword evidence="8" id="KW-0694">RNA-binding</keyword>
<dbReference type="OrthoDB" id="10003593at2759"/>
<dbReference type="EMBL" id="FN668644">
    <property type="protein sequence ID" value="CBK21664.2"/>
    <property type="molecule type" value="Genomic_DNA"/>
</dbReference>
<dbReference type="GeneID" id="24919019"/>
<evidence type="ECO:0000256" key="7">
    <source>
        <dbReference type="ARBA" id="ARBA00022490"/>
    </source>
</evidence>
<comment type="subcellular location">
    <subcellularLocation>
        <location evidence="3">Cytoplasm</location>
    </subcellularLocation>
    <subcellularLocation>
        <location evidence="2">Nucleus</location>
    </subcellularLocation>
</comment>
<keyword evidence="6" id="KW-0813">Transport</keyword>
<dbReference type="GO" id="GO:0061015">
    <property type="term" value="P:snRNA import into nucleus"/>
    <property type="evidence" value="ECO:0007669"/>
    <property type="project" value="InterPro"/>
</dbReference>